<accession>A0A976M7J1</accession>
<evidence type="ECO:0000313" key="3">
    <source>
        <dbReference type="Proteomes" id="UP000244803"/>
    </source>
</evidence>
<organism evidence="2 3">
    <name type="scientific">Theileria orientalis</name>
    <dbReference type="NCBI Taxonomy" id="68886"/>
    <lineage>
        <taxon>Eukaryota</taxon>
        <taxon>Sar</taxon>
        <taxon>Alveolata</taxon>
        <taxon>Apicomplexa</taxon>
        <taxon>Aconoidasida</taxon>
        <taxon>Piroplasmida</taxon>
        <taxon>Theileriidae</taxon>
        <taxon>Theileria</taxon>
    </lineage>
</organism>
<evidence type="ECO:0000256" key="1">
    <source>
        <dbReference type="SAM" id="MobiDB-lite"/>
    </source>
</evidence>
<dbReference type="OrthoDB" id="360922at2759"/>
<dbReference type="EMBL" id="CP056066">
    <property type="protein sequence ID" value="UKJ88620.2"/>
    <property type="molecule type" value="Genomic_DNA"/>
</dbReference>
<protein>
    <submittedName>
        <fullName evidence="2">Uncharacterized protein</fullName>
    </submittedName>
</protein>
<reference evidence="2" key="1">
    <citation type="submission" date="2022-07" db="EMBL/GenBank/DDBJ databases">
        <title>Evaluation of T. orientalis genome assembly methods using nanopore sequencing and analysis of variation between genomes.</title>
        <authorList>
            <person name="Yam J."/>
            <person name="Micallef M.L."/>
            <person name="Liu M."/>
            <person name="Djordjevic S.P."/>
            <person name="Bogema D.R."/>
            <person name="Jenkins C."/>
        </authorList>
    </citation>
    <scope>NUCLEOTIDE SEQUENCE</scope>
    <source>
        <strain evidence="2">Fish Creek</strain>
    </source>
</reference>
<dbReference type="AlphaFoldDB" id="A0A976M7J1"/>
<name>A0A976M7J1_THEOR</name>
<feature type="region of interest" description="Disordered" evidence="1">
    <location>
        <begin position="539"/>
        <end position="558"/>
    </location>
</feature>
<proteinExistence type="predicted"/>
<dbReference type="Proteomes" id="UP000244803">
    <property type="component" value="Chromosome 3"/>
</dbReference>
<evidence type="ECO:0000313" key="2">
    <source>
        <dbReference type="EMBL" id="UKJ88620.2"/>
    </source>
</evidence>
<sequence>MFELRKFEYDFNCKIFGIELGCESTREEKEIQEFIESAINGTEELLKLSDNVFSQRIKDPGLQQFLRSFVCLAFPPYSPYVPYDEILIENPMHTNINVISRNVFNLLLKASKCTGNDTLCKLGFSDPKFMLNILNMYGRNNEKLVNQILRCCNLVNARFVEEMTSVTHSLFQILGDSYEYLRSLVNAFMESTASFQQITENSILADRELGTDYSKVFVNSEHMMLDVVSYLEIALKFTPDASYSGLLSKCVDTPYGNSTIEQIVTNCYYLLLYVHKLMVETREPIYEIKVAIMTHIRLGCKTDRTSGHSTYRTNTCKTDYTTRFQICVYYRCRILLIKLLLMIVRFNITASPEDSGEYCYNWLLIFIKIGGDQYNVDRDLILEDLNEINLPIYIDEWDSINKNWSQNEISQMKSLVVNKKDKNIEQNIVLGHGKPSSIYRKIREITQIEDDDTIRNCLVKNENDVDSTIMDLINNFTITPKPAEIGKKGVEKLSLSYVPTESKQAVMNYWQYINENPDMYNDDNEEEEEIPINVNLNIDDLPPSEEEEQQKTEPRGKNFYRNKQYHKAHYGNHYRRDRYKMWCESPTRVIPSRTGINGLKTVYLTEI</sequence>
<gene>
    <name evidence="2" type="ORF">MACJ_001864</name>
</gene>